<dbReference type="Pfam" id="PF00005">
    <property type="entry name" value="ABC_tran"/>
    <property type="match status" value="1"/>
</dbReference>
<evidence type="ECO:0000256" key="3">
    <source>
        <dbReference type="ARBA" id="ARBA00022741"/>
    </source>
</evidence>
<evidence type="ECO:0000256" key="4">
    <source>
        <dbReference type="ARBA" id="ARBA00022840"/>
    </source>
</evidence>
<evidence type="ECO:0000313" key="8">
    <source>
        <dbReference type="Proteomes" id="UP000253529"/>
    </source>
</evidence>
<dbReference type="GO" id="GO:0015807">
    <property type="term" value="P:L-amino acid transport"/>
    <property type="evidence" value="ECO:0007669"/>
    <property type="project" value="TreeGrafter"/>
</dbReference>
<keyword evidence="2" id="KW-0813">Transport</keyword>
<dbReference type="PROSITE" id="PS50893">
    <property type="entry name" value="ABC_TRANSPORTER_2"/>
    <property type="match status" value="1"/>
</dbReference>
<proteinExistence type="inferred from homology"/>
<name>A0A366FSW7_9HYPH</name>
<dbReference type="OrthoDB" id="9776369at2"/>
<dbReference type="GO" id="GO:0016887">
    <property type="term" value="F:ATP hydrolysis activity"/>
    <property type="evidence" value="ECO:0007669"/>
    <property type="project" value="InterPro"/>
</dbReference>
<accession>A0A366FSW7</accession>
<dbReference type="Gene3D" id="3.40.50.300">
    <property type="entry name" value="P-loop containing nucleotide triphosphate hydrolases"/>
    <property type="match status" value="1"/>
</dbReference>
<dbReference type="SUPFAM" id="SSF52540">
    <property type="entry name" value="P-loop containing nucleoside triphosphate hydrolases"/>
    <property type="match status" value="1"/>
</dbReference>
<feature type="domain" description="ABC transporter" evidence="6">
    <location>
        <begin position="5"/>
        <end position="234"/>
    </location>
</feature>
<comment type="similarity">
    <text evidence="1">Belongs to the ABC transporter superfamily.</text>
</comment>
<reference evidence="7 8" key="1">
    <citation type="submission" date="2018-06" db="EMBL/GenBank/DDBJ databases">
        <title>Genomic Encyclopedia of Type Strains, Phase IV (KMG-IV): sequencing the most valuable type-strain genomes for metagenomic binning, comparative biology and taxonomic classification.</title>
        <authorList>
            <person name="Goeker M."/>
        </authorList>
    </citation>
    <scope>NUCLEOTIDE SEQUENCE [LARGE SCALE GENOMIC DNA]</scope>
    <source>
        <strain evidence="7 8">DSM 24875</strain>
    </source>
</reference>
<dbReference type="Proteomes" id="UP000253529">
    <property type="component" value="Unassembled WGS sequence"/>
</dbReference>
<organism evidence="7 8">
    <name type="scientific">Roseiarcus fermentans</name>
    <dbReference type="NCBI Taxonomy" id="1473586"/>
    <lineage>
        <taxon>Bacteria</taxon>
        <taxon>Pseudomonadati</taxon>
        <taxon>Pseudomonadota</taxon>
        <taxon>Alphaproteobacteria</taxon>
        <taxon>Hyphomicrobiales</taxon>
        <taxon>Roseiarcaceae</taxon>
        <taxon>Roseiarcus</taxon>
    </lineage>
</organism>
<evidence type="ECO:0000256" key="2">
    <source>
        <dbReference type="ARBA" id="ARBA00022448"/>
    </source>
</evidence>
<dbReference type="PANTHER" id="PTHR43820">
    <property type="entry name" value="HIGH-AFFINITY BRANCHED-CHAIN AMINO ACID TRANSPORT ATP-BINDING PROTEIN LIVF"/>
    <property type="match status" value="1"/>
</dbReference>
<gene>
    <name evidence="7" type="ORF">DFR50_102266</name>
</gene>
<comment type="caution">
    <text evidence="7">The sequence shown here is derived from an EMBL/GenBank/DDBJ whole genome shotgun (WGS) entry which is preliminary data.</text>
</comment>
<dbReference type="CDD" id="cd03224">
    <property type="entry name" value="ABC_TM1139_LivF_branched"/>
    <property type="match status" value="1"/>
</dbReference>
<evidence type="ECO:0000256" key="5">
    <source>
        <dbReference type="ARBA" id="ARBA00022970"/>
    </source>
</evidence>
<dbReference type="InterPro" id="IPR017871">
    <property type="entry name" value="ABC_transporter-like_CS"/>
</dbReference>
<dbReference type="SMART" id="SM00382">
    <property type="entry name" value="AAA"/>
    <property type="match status" value="1"/>
</dbReference>
<dbReference type="RefSeq" id="WP_113887718.1">
    <property type="nucleotide sequence ID" value="NZ_QNRK01000002.1"/>
</dbReference>
<evidence type="ECO:0000256" key="1">
    <source>
        <dbReference type="ARBA" id="ARBA00005417"/>
    </source>
</evidence>
<keyword evidence="4 7" id="KW-0067">ATP-binding</keyword>
<dbReference type="InterPro" id="IPR052156">
    <property type="entry name" value="BCAA_Transport_ATP-bd_LivF"/>
</dbReference>
<keyword evidence="5" id="KW-0029">Amino-acid transport</keyword>
<keyword evidence="3" id="KW-0547">Nucleotide-binding</keyword>
<dbReference type="InterPro" id="IPR003593">
    <property type="entry name" value="AAA+_ATPase"/>
</dbReference>
<evidence type="ECO:0000313" key="7">
    <source>
        <dbReference type="EMBL" id="RBP17773.1"/>
    </source>
</evidence>
<evidence type="ECO:0000259" key="6">
    <source>
        <dbReference type="PROSITE" id="PS50893"/>
    </source>
</evidence>
<dbReference type="GO" id="GO:0005524">
    <property type="term" value="F:ATP binding"/>
    <property type="evidence" value="ECO:0007669"/>
    <property type="project" value="UniProtKB-KW"/>
</dbReference>
<sequence length="235" mass="25617">MTPLLSVEKLNVFYDAFQAVHDVDLTVGEGEIVSIIGANGAGKSSFLKALVRQAGRVTGSARLDGCDLAALSTREIVAKGIALVPEGRKLFPTLTIFENLRIGQELGRKGDIGFEQVYEWFPVLRERRDSRARELSGGQQQMVALGRALLANPRLLLCDEISLGLAPRVVNELYAIIPQVRERGVAVVVVEQDISRSLAVADRFVCFLEGEVSLSGRPADADRDTIMQHYFGGAH</sequence>
<dbReference type="InterPro" id="IPR003439">
    <property type="entry name" value="ABC_transporter-like_ATP-bd"/>
</dbReference>
<keyword evidence="8" id="KW-1185">Reference proteome</keyword>
<dbReference type="PANTHER" id="PTHR43820:SF5">
    <property type="entry name" value="HIGH-AFFINITY BRANCHED-CHAIN AMINO ACID TRANSPORT ATP-BINDING PROTEIN"/>
    <property type="match status" value="1"/>
</dbReference>
<dbReference type="AlphaFoldDB" id="A0A366FSW7"/>
<protein>
    <submittedName>
        <fullName evidence="7">Branched-chain amino acid transport system ATP-binding protein</fullName>
    </submittedName>
</protein>
<dbReference type="PROSITE" id="PS00211">
    <property type="entry name" value="ABC_TRANSPORTER_1"/>
    <property type="match status" value="1"/>
</dbReference>
<dbReference type="EMBL" id="QNRK01000002">
    <property type="protein sequence ID" value="RBP17773.1"/>
    <property type="molecule type" value="Genomic_DNA"/>
</dbReference>
<dbReference type="GO" id="GO:0015658">
    <property type="term" value="F:branched-chain amino acid transmembrane transporter activity"/>
    <property type="evidence" value="ECO:0007669"/>
    <property type="project" value="TreeGrafter"/>
</dbReference>
<dbReference type="InterPro" id="IPR027417">
    <property type="entry name" value="P-loop_NTPase"/>
</dbReference>